<dbReference type="InterPro" id="IPR037050">
    <property type="entry name" value="DUF1254_sf"/>
</dbReference>
<dbReference type="InterPro" id="IPR010679">
    <property type="entry name" value="DUF1254"/>
</dbReference>
<dbReference type="Pfam" id="PF06742">
    <property type="entry name" value="DUF1214"/>
    <property type="match status" value="1"/>
</dbReference>
<dbReference type="RefSeq" id="WP_179579764.1">
    <property type="nucleotide sequence ID" value="NZ_JACCFM010000001.1"/>
</dbReference>
<feature type="domain" description="DUF1214" evidence="1">
    <location>
        <begin position="366"/>
        <end position="474"/>
    </location>
</feature>
<dbReference type="Pfam" id="PF06863">
    <property type="entry name" value="DUF1254"/>
    <property type="match status" value="1"/>
</dbReference>
<dbReference type="SUPFAM" id="SSF160935">
    <property type="entry name" value="VPA0735-like"/>
    <property type="match status" value="1"/>
</dbReference>
<evidence type="ECO:0008006" key="5">
    <source>
        <dbReference type="Google" id="ProtNLM"/>
    </source>
</evidence>
<dbReference type="AlphaFoldDB" id="A0A7Z0EG95"/>
<dbReference type="EMBL" id="JACCFM010000001">
    <property type="protein sequence ID" value="NYJ21117.1"/>
    <property type="molecule type" value="Genomic_DNA"/>
</dbReference>
<feature type="domain" description="DUF1254" evidence="2">
    <location>
        <begin position="89"/>
        <end position="212"/>
    </location>
</feature>
<dbReference type="Gene3D" id="2.60.40.1610">
    <property type="entry name" value="Domain of unknown function DUF1254"/>
    <property type="match status" value="1"/>
</dbReference>
<keyword evidence="4" id="KW-1185">Reference proteome</keyword>
<evidence type="ECO:0000313" key="4">
    <source>
        <dbReference type="Proteomes" id="UP000537260"/>
    </source>
</evidence>
<protein>
    <recommendedName>
        <fullName evidence="5">DUF1254 domain-containing protein</fullName>
    </recommendedName>
</protein>
<reference evidence="3 4" key="1">
    <citation type="submission" date="2020-07" db="EMBL/GenBank/DDBJ databases">
        <title>Sequencing the genomes of 1000 actinobacteria strains.</title>
        <authorList>
            <person name="Klenk H.-P."/>
        </authorList>
    </citation>
    <scope>NUCLEOTIDE SEQUENCE [LARGE SCALE GENOMIC DNA]</scope>
    <source>
        <strain evidence="3 4">LI1</strain>
    </source>
</reference>
<accession>A0A7Z0EG95</accession>
<dbReference type="InterPro" id="IPR010621">
    <property type="entry name" value="DUF1214"/>
</dbReference>
<name>A0A7Z0EG95_9MICO</name>
<evidence type="ECO:0000313" key="3">
    <source>
        <dbReference type="EMBL" id="NYJ21117.1"/>
    </source>
</evidence>
<gene>
    <name evidence="3" type="ORF">HNR05_002908</name>
</gene>
<proteinExistence type="predicted"/>
<organism evidence="3 4">
    <name type="scientific">Glaciibacter psychrotolerans</name>
    <dbReference type="NCBI Taxonomy" id="670054"/>
    <lineage>
        <taxon>Bacteria</taxon>
        <taxon>Bacillati</taxon>
        <taxon>Actinomycetota</taxon>
        <taxon>Actinomycetes</taxon>
        <taxon>Micrococcales</taxon>
        <taxon>Microbacteriaceae</taxon>
        <taxon>Glaciibacter</taxon>
    </lineage>
</organism>
<dbReference type="PANTHER" id="PTHR36509">
    <property type="entry name" value="BLL3101 PROTEIN"/>
    <property type="match status" value="1"/>
</dbReference>
<dbReference type="Gene3D" id="1.10.3360.10">
    <property type="entry name" value="VPA0735-like domain"/>
    <property type="match status" value="1"/>
</dbReference>
<evidence type="ECO:0000259" key="1">
    <source>
        <dbReference type="Pfam" id="PF06742"/>
    </source>
</evidence>
<sequence length="490" mass="53680">MVTSTNIPSGYNTPIPSTILTPDRVETRIGRLEFSDGFPSGETARKVFDHLDFLRAVEVFLQCVPAASMEGLRTGFASVGCDSAQTMVIADRLLDSNPLFLTGNTDTVYAIAMLDLGRDGPTVVQIPPGCGPGTVNDAWFRFVTDMGAPGPDRGAGGDYLLVPPGYKGEIPDGYHVAHSTSYTNLLALRGFLVDGKTDAATQMFETGVKIYPLSAADERPEMTFISISGAAVNTIHANDQTFYAEVADVIRREPIEMIDPETRGLLASIGIHKDHPFNPDERMLATLTDAAAVGNATARAICFQTRDPRAYYYPDRSWKTGFVGGDYRWLDGDGRSGRNMDARTLFFYQATLNTPAMALEMVGVGSQYAISERDATGAFLQGGSSYQLTLPPGIPAKDFWSLIAYDPQTRSELQTGQPLPSRSSVNNRNELTYNDDGSIDLLFGPEPPSEHRGNWIQTVAGKSWYAILRLYGPLKPWFDKTWIPNDIERR</sequence>
<dbReference type="Proteomes" id="UP000537260">
    <property type="component" value="Unassembled WGS sequence"/>
</dbReference>
<evidence type="ECO:0000259" key="2">
    <source>
        <dbReference type="Pfam" id="PF06863"/>
    </source>
</evidence>
<dbReference type="PANTHER" id="PTHR36509:SF3">
    <property type="entry name" value="SIGNAL PEPTIDE PROTEIN"/>
    <property type="match status" value="1"/>
</dbReference>
<comment type="caution">
    <text evidence="3">The sequence shown here is derived from an EMBL/GenBank/DDBJ whole genome shotgun (WGS) entry which is preliminary data.</text>
</comment>
<dbReference type="InterPro" id="IPR037049">
    <property type="entry name" value="DUF1214_C_sf"/>
</dbReference>
<dbReference type="Gene3D" id="2.60.120.600">
    <property type="entry name" value="Domain of unknown function DUF1214, C-terminal domain"/>
    <property type="match status" value="1"/>
</dbReference>